<evidence type="ECO:0000313" key="11">
    <source>
        <dbReference type="Proteomes" id="UP000315724"/>
    </source>
</evidence>
<feature type="compositionally biased region" description="Acidic residues" evidence="8">
    <location>
        <begin position="174"/>
        <end position="191"/>
    </location>
</feature>
<dbReference type="Gene3D" id="2.130.10.10">
    <property type="entry name" value="YVTN repeat-like/Quinoprotein amine dehydrogenase"/>
    <property type="match status" value="7"/>
</dbReference>
<dbReference type="InterPro" id="IPR017441">
    <property type="entry name" value="Protein_kinase_ATP_BS"/>
</dbReference>
<feature type="repeat" description="WD" evidence="5">
    <location>
        <begin position="1240"/>
        <end position="1281"/>
    </location>
</feature>
<dbReference type="Proteomes" id="UP000315724">
    <property type="component" value="Chromosome"/>
</dbReference>
<feature type="region of interest" description="Disordered" evidence="8">
    <location>
        <begin position="26"/>
        <end position="53"/>
    </location>
</feature>
<dbReference type="PANTHER" id="PTHR19879:SF9">
    <property type="entry name" value="TRANSCRIPTION INITIATION FACTOR TFIID SUBUNIT 5"/>
    <property type="match status" value="1"/>
</dbReference>
<feature type="compositionally biased region" description="Acidic residues" evidence="8">
    <location>
        <begin position="83"/>
        <end position="95"/>
    </location>
</feature>
<feature type="repeat" description="WD" evidence="5">
    <location>
        <begin position="1886"/>
        <end position="1917"/>
    </location>
</feature>
<evidence type="ECO:0000256" key="2">
    <source>
        <dbReference type="ARBA" id="ARBA00022737"/>
    </source>
</evidence>
<dbReference type="Gene3D" id="3.30.200.20">
    <property type="entry name" value="Phosphorylase Kinase, domain 1"/>
    <property type="match status" value="1"/>
</dbReference>
<evidence type="ECO:0000256" key="6">
    <source>
        <dbReference type="PROSITE-ProRule" id="PRU10141"/>
    </source>
</evidence>
<evidence type="ECO:0000256" key="7">
    <source>
        <dbReference type="SAM" id="Coils"/>
    </source>
</evidence>
<feature type="repeat" description="WD" evidence="5">
    <location>
        <begin position="1021"/>
        <end position="1062"/>
    </location>
</feature>
<dbReference type="SMART" id="SM00220">
    <property type="entry name" value="S_TKc"/>
    <property type="match status" value="1"/>
</dbReference>
<evidence type="ECO:0000256" key="3">
    <source>
        <dbReference type="ARBA" id="ARBA00022741"/>
    </source>
</evidence>
<feature type="repeat" description="WD" evidence="5">
    <location>
        <begin position="1141"/>
        <end position="1173"/>
    </location>
</feature>
<gene>
    <name evidence="10" type="primary">pknD_4</name>
    <name evidence="10" type="ORF">Mal48_34480</name>
</gene>
<keyword evidence="2" id="KW-0677">Repeat</keyword>
<keyword evidence="4 6" id="KW-0067">ATP-binding</keyword>
<dbReference type="InterPro" id="IPR019775">
    <property type="entry name" value="WD40_repeat_CS"/>
</dbReference>
<protein>
    <submittedName>
        <fullName evidence="10">Serine/threonine-protein kinase PknD</fullName>
        <ecNumber evidence="10">2.7.11.1</ecNumber>
    </submittedName>
</protein>
<dbReference type="GO" id="GO:0005524">
    <property type="term" value="F:ATP binding"/>
    <property type="evidence" value="ECO:0007669"/>
    <property type="project" value="UniProtKB-UniRule"/>
</dbReference>
<dbReference type="PROSITE" id="PS50082">
    <property type="entry name" value="WD_REPEATS_2"/>
    <property type="match status" value="14"/>
</dbReference>
<dbReference type="CDD" id="cd14014">
    <property type="entry name" value="STKc_PknB_like"/>
    <property type="match status" value="1"/>
</dbReference>
<feature type="compositionally biased region" description="Polar residues" evidence="8">
    <location>
        <begin position="301"/>
        <end position="310"/>
    </location>
</feature>
<dbReference type="InterPro" id="IPR011009">
    <property type="entry name" value="Kinase-like_dom_sf"/>
</dbReference>
<feature type="repeat" description="WD" evidence="5">
    <location>
        <begin position="1287"/>
        <end position="1328"/>
    </location>
</feature>
<feature type="repeat" description="WD" evidence="5">
    <location>
        <begin position="1330"/>
        <end position="1371"/>
    </location>
</feature>
<proteinExistence type="predicted"/>
<dbReference type="EC" id="2.7.11.1" evidence="10"/>
<dbReference type="InterPro" id="IPR015943">
    <property type="entry name" value="WD40/YVTN_repeat-like_dom_sf"/>
</dbReference>
<sequence length="1933" mass="212307">MNQCPFCKCELFSDELDRCPSCGQEIVSPRDSDPSPNDSAETFASDDFADSAEMGTVDDASLRELQKAAEADDAGGDSVGDSTGDDETYLEDELGEQIAEPGEQTVAFDEQVHGQIDPENPDATIPELGTHIEDDDEDVGGTAEMPDKTYQLPDSSSADSSPADEDGNAGTLEADADSTYVEESDDDDDIGNMDTVVGEEAAQLLKEKPEDDQQRTIEVEAFTDRTIDLDDGDSYDETLVSDYDDDSVTLDSSQTLVSNDDADADELKTLQSNWVTRQDDRPEMTIKSRHDSQAGEGSPEDTITSVPMRSMQSTEDAKTSLNSPEYELMNVLGEGGMGVVWSAKQTSVDRNVAVKMIKGPYAKKRGQRNKFLAEAIVTGDLDHPNIVPIYDVGTDTAGSLFYAMKQVKGTPWLNVIKKKSRHENLQILLDVADAVAFAHARGIVHRDLKPENVMLGKFGEVLVMDWGLALPMNQFDKAQKIRQFSSMGGTPAYMSPEMATGPIDRITPQSDVYLLGAMLWEIVTGKAPHPGKKVQQCLLAAMRNTIRPTEEKGELIDIALKAMATNVEDRHPSVLEFQDDVRSYLEHSESLALAAKSRADLQVAEETGDYNDFSKAVFGFEQARDLWSGNKEAAEGVFEAKLSYATNAHRKEDFDLALSLLSPDREDHQTLRSQILRDQAERDARQGRLKLAKRAIMAMAACFLIVVSIGFVMIRAERNEALNQKAIAESEREEAQKQERIADVQRALAEQKKSEAEKANENLQVALVEVRDQKDIAEEQTKIAKAQEAEAKKQATIAAMKEQEANEQRIIAIANEKEAVKQGMIALMEKEEADKQRKLAEKQKSEADKQRKLAETQEAIARKERDEAHKQRQLAVAAKEAEEYEAYIARIGLAAAKINENAFDVAMELLQQCPPERRNWEWGRLMHLCEQSSESMKTDGPVDAVAVSPDGKQLLTGSWDNTARIWDLQSQKLIRELPQDGLYVHSVAWSPDQKMIATAGSDSTGRIRLWNPETGELLAKFNGHDDAVVGVKFSPSGEWLLTCSYDETARIWDLTNPTQPTQVQVLTGHSWWVWDGAFSPDFDPQNPEADNRIVTVSQDGKAIVWKLKSEDGLLPFTSVALVQDAEKVEQPTITMVQEAIFTGHQGPIYSVAYAPNGEEVATASYDKKVFLWNPEDVPPFSIDNLLVNKVESVSYRELLGHTSAVQSVVYSKDGQILVSGGRDNAVKVWSTATMRPIKTFRGHYSGVLAVDISPDGRDVISGAQDDRVIIWHVDQYEEIRVLNGRELVGHEDSVLGAKFSNRGDQILTAGRDRTARLWNAKTGQLIRTFQEGHDFLTSSGVFLPGGRILATAAADNSVRLWNVESGTQILRIPNTGRSAVIAASPNGKYLITGHDPPLGGDERPALPGEEASAENGVIVWEVEQLVKAAEAGVQSADLFSKLKPAELKGHFSRVTAIAFSPQKNELVTCDSRGRAILWDLDTQSLVWSERHHRSRITGCLFSPDGKTIYMASTDHTVSQVSSRTGQEDVDAILKHSSSVTSLALSHDGTRLISVSMLDTDLLNPGSTVNLWNTETSERIQSVDTEQFAINDVSFTPQGDHAIVVSTDNTVRALNLKNENPQEMIGPPLLDFQKLGGLVWSARFTQDGNSILTVGGSEAHIWDAVTLRKEISFSPHGAVAAAEFSPNGKYIVTGSWDNSAKVWDVQSGQAVIKLQGGHRGYVNSVSFSPDNQMVLTGSDDMTAKLWDVETGEVIQTYSGHTGRVREAIFSPDGHKILTVSNDRTARLWDVKTGQQIGKPFIGHQWGLLCGAFSPDGTRVVTGSEDNQARLWDVESHELIAIYDGHTAAISAVCFAEDGSRLFTASQDNSAKLWDATPGREGAEILTLTEQSQELTSISVSPDGQQVVTGSRDGTAVVWLTTNWTRSDQDMSEQP</sequence>
<dbReference type="SUPFAM" id="SSF50978">
    <property type="entry name" value="WD40 repeat-like"/>
    <property type="match status" value="2"/>
</dbReference>
<dbReference type="Pfam" id="PF00400">
    <property type="entry name" value="WD40"/>
    <property type="match status" value="18"/>
</dbReference>
<keyword evidence="10" id="KW-0418">Kinase</keyword>
<dbReference type="Gene3D" id="1.10.510.10">
    <property type="entry name" value="Transferase(Phosphotransferase) domain 1"/>
    <property type="match status" value="1"/>
</dbReference>
<evidence type="ECO:0000256" key="8">
    <source>
        <dbReference type="SAM" id="MobiDB-lite"/>
    </source>
</evidence>
<dbReference type="SUPFAM" id="SSF50998">
    <property type="entry name" value="Quinoprotein alcohol dehydrogenase-like"/>
    <property type="match status" value="2"/>
</dbReference>
<feature type="region of interest" description="Disordered" evidence="8">
    <location>
        <begin position="275"/>
        <end position="310"/>
    </location>
</feature>
<feature type="region of interest" description="Disordered" evidence="8">
    <location>
        <begin position="66"/>
        <end position="195"/>
    </location>
</feature>
<dbReference type="PRINTS" id="PR00320">
    <property type="entry name" value="GPROTEINBRPT"/>
</dbReference>
<dbReference type="InterPro" id="IPR011047">
    <property type="entry name" value="Quinoprotein_ADH-like_sf"/>
</dbReference>
<keyword evidence="3 6" id="KW-0547">Nucleotide-binding</keyword>
<feature type="repeat" description="WD" evidence="5">
    <location>
        <begin position="1198"/>
        <end position="1239"/>
    </location>
</feature>
<dbReference type="PROSITE" id="PS00678">
    <property type="entry name" value="WD_REPEATS_1"/>
    <property type="match status" value="8"/>
</dbReference>
<reference evidence="10 11" key="1">
    <citation type="submission" date="2019-02" db="EMBL/GenBank/DDBJ databases">
        <title>Deep-cultivation of Planctomycetes and their phenomic and genomic characterization uncovers novel biology.</title>
        <authorList>
            <person name="Wiegand S."/>
            <person name="Jogler M."/>
            <person name="Boedeker C."/>
            <person name="Pinto D."/>
            <person name="Vollmers J."/>
            <person name="Rivas-Marin E."/>
            <person name="Kohn T."/>
            <person name="Peeters S.H."/>
            <person name="Heuer A."/>
            <person name="Rast P."/>
            <person name="Oberbeckmann S."/>
            <person name="Bunk B."/>
            <person name="Jeske O."/>
            <person name="Meyerdierks A."/>
            <person name="Storesund J.E."/>
            <person name="Kallscheuer N."/>
            <person name="Luecker S."/>
            <person name="Lage O.M."/>
            <person name="Pohl T."/>
            <person name="Merkel B.J."/>
            <person name="Hornburger P."/>
            <person name="Mueller R.-W."/>
            <person name="Bruemmer F."/>
            <person name="Labrenz M."/>
            <person name="Spormann A.M."/>
            <person name="Op den Camp H."/>
            <person name="Overmann J."/>
            <person name="Amann R."/>
            <person name="Jetten M.S.M."/>
            <person name="Mascher T."/>
            <person name="Medema M.H."/>
            <person name="Devos D.P."/>
            <person name="Kaster A.-K."/>
            <person name="Ovreas L."/>
            <person name="Rohde M."/>
            <person name="Galperin M.Y."/>
            <person name="Jogler C."/>
        </authorList>
    </citation>
    <scope>NUCLEOTIDE SEQUENCE [LARGE SCALE GENOMIC DNA]</scope>
    <source>
        <strain evidence="10 11">Mal48</strain>
    </source>
</reference>
<feature type="compositionally biased region" description="Basic and acidic residues" evidence="8">
    <location>
        <begin position="277"/>
        <end position="293"/>
    </location>
</feature>
<dbReference type="RefSeq" id="WP_145201734.1">
    <property type="nucleotide sequence ID" value="NZ_CP036267.1"/>
</dbReference>
<keyword evidence="1 5" id="KW-0853">WD repeat</keyword>
<dbReference type="InterPro" id="IPR001680">
    <property type="entry name" value="WD40_rpt"/>
</dbReference>
<feature type="repeat" description="WD" evidence="5">
    <location>
        <begin position="1447"/>
        <end position="1488"/>
    </location>
</feature>
<dbReference type="InterPro" id="IPR000719">
    <property type="entry name" value="Prot_kinase_dom"/>
</dbReference>
<feature type="domain" description="Protein kinase" evidence="9">
    <location>
        <begin position="326"/>
        <end position="585"/>
    </location>
</feature>
<keyword evidence="7" id="KW-0175">Coiled coil</keyword>
<name>A0A517QRE9_9PLAN</name>
<dbReference type="GO" id="GO:0004674">
    <property type="term" value="F:protein serine/threonine kinase activity"/>
    <property type="evidence" value="ECO:0007669"/>
    <property type="project" value="UniProtKB-EC"/>
</dbReference>
<dbReference type="CDD" id="cd00200">
    <property type="entry name" value="WD40"/>
    <property type="match status" value="3"/>
</dbReference>
<feature type="binding site" evidence="6">
    <location>
        <position position="364"/>
    </location>
    <ligand>
        <name>ATP</name>
        <dbReference type="ChEBI" id="CHEBI:30616"/>
    </ligand>
</feature>
<feature type="repeat" description="WD" evidence="5">
    <location>
        <begin position="1841"/>
        <end position="1882"/>
    </location>
</feature>
<evidence type="ECO:0000313" key="10">
    <source>
        <dbReference type="EMBL" id="QDT34188.1"/>
    </source>
</evidence>
<dbReference type="EMBL" id="CP036267">
    <property type="protein sequence ID" value="QDT34188.1"/>
    <property type="molecule type" value="Genomic_DNA"/>
</dbReference>
<dbReference type="PROSITE" id="PS00107">
    <property type="entry name" value="PROTEIN_KINASE_ATP"/>
    <property type="match status" value="1"/>
</dbReference>
<organism evidence="10 11">
    <name type="scientific">Thalassoglobus polymorphus</name>
    <dbReference type="NCBI Taxonomy" id="2527994"/>
    <lineage>
        <taxon>Bacteria</taxon>
        <taxon>Pseudomonadati</taxon>
        <taxon>Planctomycetota</taxon>
        <taxon>Planctomycetia</taxon>
        <taxon>Planctomycetales</taxon>
        <taxon>Planctomycetaceae</taxon>
        <taxon>Thalassoglobus</taxon>
    </lineage>
</organism>
<keyword evidence="11" id="KW-1185">Reference proteome</keyword>
<dbReference type="OrthoDB" id="9765809at2"/>
<dbReference type="SMART" id="SM00320">
    <property type="entry name" value="WD40"/>
    <property type="match status" value="20"/>
</dbReference>
<feature type="repeat" description="WD" evidence="5">
    <location>
        <begin position="1756"/>
        <end position="1797"/>
    </location>
</feature>
<evidence type="ECO:0000256" key="4">
    <source>
        <dbReference type="ARBA" id="ARBA00022840"/>
    </source>
</evidence>
<feature type="repeat" description="WD" evidence="5">
    <location>
        <begin position="1678"/>
        <end position="1712"/>
    </location>
</feature>
<dbReference type="PROSITE" id="PS50011">
    <property type="entry name" value="PROTEIN_KINASE_DOM"/>
    <property type="match status" value="1"/>
</dbReference>
<dbReference type="InterPro" id="IPR020472">
    <property type="entry name" value="WD40_PAC1"/>
</dbReference>
<evidence type="ECO:0000256" key="1">
    <source>
        <dbReference type="ARBA" id="ARBA00022574"/>
    </source>
</evidence>
<feature type="repeat" description="WD" evidence="5">
    <location>
        <begin position="942"/>
        <end position="976"/>
    </location>
</feature>
<dbReference type="KEGG" id="tpol:Mal48_34480"/>
<dbReference type="PROSITE" id="PS50294">
    <property type="entry name" value="WD_REPEATS_REGION"/>
    <property type="match status" value="14"/>
</dbReference>
<accession>A0A517QRE9</accession>
<evidence type="ECO:0000259" key="9">
    <source>
        <dbReference type="PROSITE" id="PS50011"/>
    </source>
</evidence>
<dbReference type="InterPro" id="IPR008271">
    <property type="entry name" value="Ser/Thr_kinase_AS"/>
</dbReference>
<feature type="repeat" description="WD" evidence="5">
    <location>
        <begin position="1799"/>
        <end position="1840"/>
    </location>
</feature>
<dbReference type="Pfam" id="PF00069">
    <property type="entry name" value="Pkinase"/>
    <property type="match status" value="1"/>
</dbReference>
<dbReference type="PANTHER" id="PTHR19879">
    <property type="entry name" value="TRANSCRIPTION INITIATION FACTOR TFIID"/>
    <property type="match status" value="1"/>
</dbReference>
<feature type="coiled-coil region" evidence="7">
    <location>
        <begin position="716"/>
        <end position="873"/>
    </location>
</feature>
<keyword evidence="10" id="KW-0808">Transferase</keyword>
<evidence type="ECO:0000256" key="5">
    <source>
        <dbReference type="PROSITE-ProRule" id="PRU00221"/>
    </source>
</evidence>
<dbReference type="SUPFAM" id="SSF56112">
    <property type="entry name" value="Protein kinase-like (PK-like)"/>
    <property type="match status" value="1"/>
</dbReference>
<feature type="repeat" description="WD" evidence="5">
    <location>
        <begin position="1714"/>
        <end position="1755"/>
    </location>
</feature>
<dbReference type="InterPro" id="IPR036322">
    <property type="entry name" value="WD40_repeat_dom_sf"/>
</dbReference>
<dbReference type="PROSITE" id="PS00108">
    <property type="entry name" value="PROTEIN_KINASE_ST"/>
    <property type="match status" value="1"/>
</dbReference>